<evidence type="ECO:0000313" key="7">
    <source>
        <dbReference type="Proteomes" id="UP001158576"/>
    </source>
</evidence>
<dbReference type="InterPro" id="IPR000717">
    <property type="entry name" value="PCI_dom"/>
</dbReference>
<name>A0ABN7T644_OIKDI</name>
<keyword evidence="7" id="KW-1185">Reference proteome</keyword>
<evidence type="ECO:0000259" key="5">
    <source>
        <dbReference type="PROSITE" id="PS50250"/>
    </source>
</evidence>
<dbReference type="InterPro" id="IPR036388">
    <property type="entry name" value="WH-like_DNA-bd_sf"/>
</dbReference>
<evidence type="ECO:0000256" key="1">
    <source>
        <dbReference type="ARBA" id="ARBA00006397"/>
    </source>
</evidence>
<organism evidence="6 7">
    <name type="scientific">Oikopleura dioica</name>
    <name type="common">Tunicate</name>
    <dbReference type="NCBI Taxonomy" id="34765"/>
    <lineage>
        <taxon>Eukaryota</taxon>
        <taxon>Metazoa</taxon>
        <taxon>Chordata</taxon>
        <taxon>Tunicata</taxon>
        <taxon>Appendicularia</taxon>
        <taxon>Copelata</taxon>
        <taxon>Oikopleuridae</taxon>
        <taxon>Oikopleura</taxon>
    </lineage>
</organism>
<sequence>MYFIFLSGYHFNFGHINWPKSELIFNLLCLLSYLVAGVLESVHLWRWDYTNGSPINYSGPMRNQNRYGSAMFGGYNGYGGYQRGMGLNARMNFQAYCGRYPRDCQNYMAMLAGYNVYFGNHIFAVVFLWVVFCLYLASTLFAWKMFKEFQKKYWKPGTADDRPSMIPADSWRKPDPGPSMWKVTAGKLKSGFNGLEHKMKSLVRRDDVTEPSDIGDFIPSKTPLSRNDQIVSLQHNVRPPSQNVEGFRVVDDAPRRSSRPTQDSSKRREYRESREYREPRSIPDHNSVNSSVPRPGLDDQARVSMLRTVKERVKMSLEETKMIVDYSVEAAEKIEKAYEIAKGDHMQAVDSLMTLEKNCRVNQDANSLSKILVCIVNICYTAKAWNDLNDQIIALTKRRSLIKMAITKMVQRCCEFVTEMDAVPSLNEPKMSLIDCLRNQTDGKIYVEVERARLTLKLATLREAKGQISDAAKIINELQVETYGSMERQEKVAFILEQMRMTIADKDFVRSQIISKKISTRYFAGKEAEKEEVQKLKIKYYKLMIEVCMGDKKREESFHRGPRFRCRFSILADIGPEQQSLLNTIKQMKAMNDLPIYKTLLENFLTPEIMKWSVLRNDFTKELRNGIVGSIFDQSEAGENRWKDLHNRCIEHNIRVISKAYTRIRTQRMAEHLDLSLDDAERHLSDMVVKGAVWARIDRLSGITSFEAKKLPSERLNEWSNTVETLMDLINKACHCIQKEEMIHALKA</sequence>
<dbReference type="InterPro" id="IPR040896">
    <property type="entry name" value="RPN5_C"/>
</dbReference>
<keyword evidence="4" id="KW-0812">Transmembrane</keyword>
<comment type="similarity">
    <text evidence="1">Belongs to the proteasome subunit p55 family.</text>
</comment>
<accession>A0ABN7T644</accession>
<dbReference type="PROSITE" id="PS50250">
    <property type="entry name" value="PCI"/>
    <property type="match status" value="1"/>
</dbReference>
<dbReference type="Proteomes" id="UP001158576">
    <property type="component" value="Chromosome 2"/>
</dbReference>
<evidence type="ECO:0000256" key="4">
    <source>
        <dbReference type="SAM" id="Phobius"/>
    </source>
</evidence>
<feature type="compositionally biased region" description="Polar residues" evidence="3">
    <location>
        <begin position="234"/>
        <end position="244"/>
    </location>
</feature>
<feature type="transmembrane region" description="Helical" evidence="4">
    <location>
        <begin position="122"/>
        <end position="143"/>
    </location>
</feature>
<dbReference type="SUPFAM" id="SSF46785">
    <property type="entry name" value="Winged helix' DNA-binding domain"/>
    <property type="match status" value="1"/>
</dbReference>
<dbReference type="Pfam" id="PF01399">
    <property type="entry name" value="PCI"/>
    <property type="match status" value="1"/>
</dbReference>
<feature type="compositionally biased region" description="Basic and acidic residues" evidence="3">
    <location>
        <begin position="264"/>
        <end position="283"/>
    </location>
</feature>
<evidence type="ECO:0000256" key="3">
    <source>
        <dbReference type="SAM" id="MobiDB-lite"/>
    </source>
</evidence>
<dbReference type="PANTHER" id="PTHR10855">
    <property type="entry name" value="26S PROTEASOME NON-ATPASE REGULATORY SUBUNIT 12/COP9 SIGNALOSOME COMPLEX SUBUNIT 4"/>
    <property type="match status" value="1"/>
</dbReference>
<keyword evidence="4" id="KW-1133">Transmembrane helix</keyword>
<dbReference type="SMART" id="SM00088">
    <property type="entry name" value="PINT"/>
    <property type="match status" value="1"/>
</dbReference>
<dbReference type="Gene3D" id="1.10.10.10">
    <property type="entry name" value="Winged helix-like DNA-binding domain superfamily/Winged helix DNA-binding domain"/>
    <property type="match status" value="1"/>
</dbReference>
<protein>
    <submittedName>
        <fullName evidence="6">Oidioi.mRNA.OKI2018_I69.chr2.g6267.t1.cds</fullName>
    </submittedName>
</protein>
<dbReference type="PANTHER" id="PTHR10855:SF1">
    <property type="entry name" value="26S PROTEASOME NON-ATPASE REGULATORY SUBUNIT 12"/>
    <property type="match status" value="1"/>
</dbReference>
<feature type="transmembrane region" description="Helical" evidence="4">
    <location>
        <begin position="23"/>
        <end position="45"/>
    </location>
</feature>
<gene>
    <name evidence="6" type="ORF">OKIOD_LOCUS15032</name>
</gene>
<evidence type="ECO:0000256" key="2">
    <source>
        <dbReference type="ARBA" id="ARBA00022942"/>
    </source>
</evidence>
<evidence type="ECO:0000313" key="6">
    <source>
        <dbReference type="EMBL" id="CAG5112004.1"/>
    </source>
</evidence>
<reference evidence="6 7" key="1">
    <citation type="submission" date="2021-04" db="EMBL/GenBank/DDBJ databases">
        <authorList>
            <person name="Bliznina A."/>
        </authorList>
    </citation>
    <scope>NUCLEOTIDE SEQUENCE [LARGE SCALE GENOMIC DNA]</scope>
</reference>
<dbReference type="InterPro" id="IPR040134">
    <property type="entry name" value="PSMD12/CSN4"/>
</dbReference>
<dbReference type="InterPro" id="IPR054559">
    <property type="entry name" value="PSMD12-CSN4-like_N"/>
</dbReference>
<feature type="domain" description="PCI" evidence="5">
    <location>
        <begin position="536"/>
        <end position="711"/>
    </location>
</feature>
<dbReference type="Pfam" id="PF22241">
    <property type="entry name" value="PSMD12-CSN4_N"/>
    <property type="match status" value="1"/>
</dbReference>
<dbReference type="InterPro" id="IPR036390">
    <property type="entry name" value="WH_DNA-bd_sf"/>
</dbReference>
<keyword evidence="2" id="KW-0647">Proteasome</keyword>
<keyword evidence="4" id="KW-0472">Membrane</keyword>
<feature type="region of interest" description="Disordered" evidence="3">
    <location>
        <begin position="234"/>
        <end position="299"/>
    </location>
</feature>
<proteinExistence type="inferred from homology"/>
<dbReference type="EMBL" id="OU015567">
    <property type="protein sequence ID" value="CAG5112004.1"/>
    <property type="molecule type" value="Genomic_DNA"/>
</dbReference>
<dbReference type="Pfam" id="PF18098">
    <property type="entry name" value="RPN5_C"/>
    <property type="match status" value="1"/>
</dbReference>